<evidence type="ECO:0000313" key="2">
    <source>
        <dbReference type="EMBL" id="KAK8892158.1"/>
    </source>
</evidence>
<protein>
    <recommendedName>
        <fullName evidence="1">Initiator binding domain-containing protein</fullName>
    </recommendedName>
</protein>
<gene>
    <name evidence="2" type="ORF">M9Y10_029381</name>
</gene>
<dbReference type="InterPro" id="IPR018845">
    <property type="entry name" value="Initiator-bd"/>
</dbReference>
<name>A0ABR2KMX3_9EUKA</name>
<reference evidence="2 3" key="1">
    <citation type="submission" date="2024-04" db="EMBL/GenBank/DDBJ databases">
        <title>Tritrichomonas musculus Genome.</title>
        <authorList>
            <person name="Alves-Ferreira E."/>
            <person name="Grigg M."/>
            <person name="Lorenzi H."/>
            <person name="Galac M."/>
        </authorList>
    </citation>
    <scope>NUCLEOTIDE SEQUENCE [LARGE SCALE GENOMIC DNA]</scope>
    <source>
        <strain evidence="2 3">EAF2021</strain>
    </source>
</reference>
<evidence type="ECO:0000313" key="3">
    <source>
        <dbReference type="Proteomes" id="UP001470230"/>
    </source>
</evidence>
<dbReference type="Proteomes" id="UP001470230">
    <property type="component" value="Unassembled WGS sequence"/>
</dbReference>
<evidence type="ECO:0000259" key="1">
    <source>
        <dbReference type="Pfam" id="PF10416"/>
    </source>
</evidence>
<keyword evidence="3" id="KW-1185">Reference proteome</keyword>
<comment type="caution">
    <text evidence="2">The sequence shown here is derived from an EMBL/GenBank/DDBJ whole genome shotgun (WGS) entry which is preliminary data.</text>
</comment>
<sequence length="246" mass="28296">MIPNYFDNLTEDEKNEYLELRQKLSMPGCKNRRNKSNETFLDIINTIKKFVIGNPEREIERSLVCGIVWLDNGIAINTHQLSLITNKCKSSINGSFQALGYGTTPTGTESSTELVKKFSFMKKNFSELRQWTVRKKLSSSQNTPMKLCDLVKKKIVGDEDFTAPEEPCKAQESEFCLVDFVQDLINKRGNQKSQNSQMQQEKLPHPLAPQNINFSNSHPSLFDDKFIFSQNSDLDPIDYEYLNFNM</sequence>
<accession>A0ABR2KMX3</accession>
<proteinExistence type="predicted"/>
<dbReference type="Pfam" id="PF10416">
    <property type="entry name" value="IBD"/>
    <property type="match status" value="1"/>
</dbReference>
<feature type="domain" description="Initiator binding" evidence="1">
    <location>
        <begin position="11"/>
        <end position="136"/>
    </location>
</feature>
<organism evidence="2 3">
    <name type="scientific">Tritrichomonas musculus</name>
    <dbReference type="NCBI Taxonomy" id="1915356"/>
    <lineage>
        <taxon>Eukaryota</taxon>
        <taxon>Metamonada</taxon>
        <taxon>Parabasalia</taxon>
        <taxon>Tritrichomonadida</taxon>
        <taxon>Tritrichomonadidae</taxon>
        <taxon>Tritrichomonas</taxon>
    </lineage>
</organism>
<dbReference type="EMBL" id="JAPFFF010000004">
    <property type="protein sequence ID" value="KAK8892158.1"/>
    <property type="molecule type" value="Genomic_DNA"/>
</dbReference>